<accession>A0A2C5X6E8</accession>
<dbReference type="STRING" id="1035309.A0A2C5X6E8"/>
<evidence type="ECO:0000313" key="3">
    <source>
        <dbReference type="Proteomes" id="UP000222788"/>
    </source>
</evidence>
<feature type="region of interest" description="Disordered" evidence="1">
    <location>
        <begin position="430"/>
        <end position="476"/>
    </location>
</feature>
<dbReference type="CDD" id="cd06257">
    <property type="entry name" value="DnaJ"/>
    <property type="match status" value="1"/>
</dbReference>
<feature type="region of interest" description="Disordered" evidence="1">
    <location>
        <begin position="1"/>
        <end position="33"/>
    </location>
</feature>
<evidence type="ECO:0008006" key="4">
    <source>
        <dbReference type="Google" id="ProtNLM"/>
    </source>
</evidence>
<sequence>MFAKNQVTPKKTTTSNTKDSRGPLGLVTPESTPEVEYGRIKADQERMAAAMRQLFVSPSTSPTNTSNKEAIRAVSDANAQSEEVKTEIDRILRCLDSSYTDILGITPNFPEKEVVAAWRHLGCLLHPRFLKHPGADAAFKKLQTAARKLGLSDLDIDEVYYWDGEEKFDASEPNTRANKNAIPVPSQRVADIFQEATPFLHRLGRDSSHPAIPGQPGRPDAKIPGVNKTKKIAEATATTAPKTVKAAGLAAEEAPRIAGAATSAARPSQNSIEYPWTTARAADGSLIVGVRKQGQFGTQVCIETQENDGRLIRRLESASEVGLLQVQRYWKMGGFKDLAQGQSQWSHKDRNDFDQLLWTTKSQTKLKNTAAKNKSPSADCCVKFRNKGIQILSVTSLTKVLGPSSARAEIEKVCKRDNILPPWKAGWVSQYSDPSKVEQDPARRRALRDAQANSSAHNRPSQRTQGLNGDAEKENRAVKQLEDRVRNLENEMKDMKNIAMAMNQNMETLMRMFEEVMKAK</sequence>
<dbReference type="EMBL" id="APWK03000045">
    <property type="protein sequence ID" value="PHH53311.1"/>
    <property type="molecule type" value="Genomic_DNA"/>
</dbReference>
<evidence type="ECO:0000256" key="1">
    <source>
        <dbReference type="SAM" id="MobiDB-lite"/>
    </source>
</evidence>
<dbReference type="Proteomes" id="UP000222788">
    <property type="component" value="Unassembled WGS sequence"/>
</dbReference>
<gene>
    <name evidence="2" type="ORF">CFIMG_002049RA</name>
</gene>
<reference evidence="2 3" key="2">
    <citation type="journal article" date="2013" name="IMA Fungus">
        <title>IMA Genome-F 1: Ceratocystis fimbriata: Draft nuclear genome sequence for the plant pathogen, Ceratocystis fimbriata.</title>
        <authorList>
            <person name="Wilken P.M."/>
            <person name="Steenkamp E.T."/>
            <person name="Wingfield M.J."/>
            <person name="de Beer Z.W."/>
            <person name="Wingfield B.D."/>
        </authorList>
    </citation>
    <scope>NUCLEOTIDE SEQUENCE [LARGE SCALE GENOMIC DNA]</scope>
    <source>
        <strain evidence="2 3">CBS 114723</strain>
    </source>
</reference>
<name>A0A2C5X6E8_9PEZI</name>
<dbReference type="InterPro" id="IPR001623">
    <property type="entry name" value="DnaJ_domain"/>
</dbReference>
<keyword evidence="3" id="KW-1185">Reference proteome</keyword>
<dbReference type="InterPro" id="IPR036869">
    <property type="entry name" value="J_dom_sf"/>
</dbReference>
<dbReference type="OrthoDB" id="5244747at2759"/>
<dbReference type="AlphaFoldDB" id="A0A2C5X6E8"/>
<dbReference type="SUPFAM" id="SSF46565">
    <property type="entry name" value="Chaperone J-domain"/>
    <property type="match status" value="1"/>
</dbReference>
<evidence type="ECO:0000313" key="2">
    <source>
        <dbReference type="EMBL" id="PHH53311.1"/>
    </source>
</evidence>
<feature type="compositionally biased region" description="Polar residues" evidence="1">
    <location>
        <begin position="1"/>
        <end position="17"/>
    </location>
</feature>
<reference evidence="2 3" key="1">
    <citation type="journal article" date="2013" name="Fungal Biol.">
        <title>Analysis of microsatellite markers in the genome of the plant pathogen Ceratocystis fimbriata.</title>
        <authorList>
            <person name="Simpson M.C."/>
            <person name="Wilken P.M."/>
            <person name="Coetzee M.P."/>
            <person name="Wingfield M.J."/>
            <person name="Wingfield B.D."/>
        </authorList>
    </citation>
    <scope>NUCLEOTIDE SEQUENCE [LARGE SCALE GENOMIC DNA]</scope>
    <source>
        <strain evidence="2 3">CBS 114723</strain>
    </source>
</reference>
<protein>
    <recommendedName>
        <fullName evidence="4">J domain-containing protein</fullName>
    </recommendedName>
</protein>
<organism evidence="2 3">
    <name type="scientific">Ceratocystis fimbriata CBS 114723</name>
    <dbReference type="NCBI Taxonomy" id="1035309"/>
    <lineage>
        <taxon>Eukaryota</taxon>
        <taxon>Fungi</taxon>
        <taxon>Dikarya</taxon>
        <taxon>Ascomycota</taxon>
        <taxon>Pezizomycotina</taxon>
        <taxon>Sordariomycetes</taxon>
        <taxon>Hypocreomycetidae</taxon>
        <taxon>Microascales</taxon>
        <taxon>Ceratocystidaceae</taxon>
        <taxon>Ceratocystis</taxon>
    </lineage>
</organism>
<feature type="compositionally biased region" description="Polar residues" evidence="1">
    <location>
        <begin position="451"/>
        <end position="467"/>
    </location>
</feature>
<dbReference type="Gene3D" id="1.10.287.110">
    <property type="entry name" value="DnaJ domain"/>
    <property type="match status" value="1"/>
</dbReference>
<comment type="caution">
    <text evidence="2">The sequence shown here is derived from an EMBL/GenBank/DDBJ whole genome shotgun (WGS) entry which is preliminary data.</text>
</comment>
<proteinExistence type="predicted"/>